<dbReference type="PANTHER" id="PTHR43734:SF1">
    <property type="entry name" value="PHYTOENE DESATURASE"/>
    <property type="match status" value="1"/>
</dbReference>
<dbReference type="Proteomes" id="UP000559010">
    <property type="component" value="Unassembled WGS sequence"/>
</dbReference>
<comment type="pathway">
    <text evidence="1 5">Carotenoid biosynthesis.</text>
</comment>
<dbReference type="InterPro" id="IPR036188">
    <property type="entry name" value="FAD/NAD-bd_sf"/>
</dbReference>
<keyword evidence="4 5" id="KW-0560">Oxidoreductase</keyword>
<dbReference type="RefSeq" id="WP_169677544.1">
    <property type="nucleotide sequence ID" value="NZ_JABBNU010000001.1"/>
</dbReference>
<evidence type="ECO:0000313" key="7">
    <source>
        <dbReference type="EMBL" id="NMM46921.1"/>
    </source>
</evidence>
<evidence type="ECO:0000256" key="1">
    <source>
        <dbReference type="ARBA" id="ARBA00004829"/>
    </source>
</evidence>
<accession>A0A848IUM5</accession>
<reference evidence="7 8" key="1">
    <citation type="submission" date="2020-04" db="EMBL/GenBank/DDBJ databases">
        <title>Flammeovirgaceae bacterium KN852 isolated from deep sea.</title>
        <authorList>
            <person name="Zhang D.-C."/>
        </authorList>
    </citation>
    <scope>NUCLEOTIDE SEQUENCE [LARGE SCALE GENOMIC DNA]</scope>
    <source>
        <strain evidence="7 8">KN852</strain>
    </source>
</reference>
<dbReference type="Pfam" id="PF01593">
    <property type="entry name" value="Amino_oxidase"/>
    <property type="match status" value="1"/>
</dbReference>
<protein>
    <submittedName>
        <fullName evidence="7">Phytoene desaturase</fullName>
    </submittedName>
</protein>
<dbReference type="GO" id="GO:0016491">
    <property type="term" value="F:oxidoreductase activity"/>
    <property type="evidence" value="ECO:0007669"/>
    <property type="project" value="UniProtKB-KW"/>
</dbReference>
<keyword evidence="3 5" id="KW-0125">Carotenoid biosynthesis</keyword>
<keyword evidence="8" id="KW-1185">Reference proteome</keyword>
<dbReference type="InterPro" id="IPR002937">
    <property type="entry name" value="Amino_oxidase"/>
</dbReference>
<name>A0A848IUM5_9BACT</name>
<dbReference type="AlphaFoldDB" id="A0A848IUM5"/>
<dbReference type="InterPro" id="IPR014105">
    <property type="entry name" value="Carotenoid/retinoid_OxRdtase"/>
</dbReference>
<evidence type="ECO:0000313" key="8">
    <source>
        <dbReference type="Proteomes" id="UP000559010"/>
    </source>
</evidence>
<gene>
    <name evidence="7" type="primary">crtI</name>
    <name evidence="7" type="ORF">HH304_00815</name>
</gene>
<feature type="domain" description="Amine oxidase" evidence="6">
    <location>
        <begin position="15"/>
        <end position="487"/>
    </location>
</feature>
<evidence type="ECO:0000256" key="5">
    <source>
        <dbReference type="RuleBase" id="RU362075"/>
    </source>
</evidence>
<sequence length="496" mass="56392">MERKKFDAIVIGSGFSGLSTACFLAKEGIKTAIVEKNSSIGGRARKFIDKGFTFDMGPSWYWMPDVFEHFFNSFGKSPSDYYNLIRLDPSYKVIYKNSELDIPANWEELKSMFDNIEPGSSSKLEEFMNQAEVKYLVGMQDFVYKPGHSFTEFLDLSLLKKASKLDIFSSIGTHIRKFFKNEQLIQLMEFPILFLGALPKNTPSLYSMMNYADMKLGTWYPMGGMHKIIEGMGLLAEELGVEIFTDQEVISVNIEGKNITEVNTDKINFEADHIICSADYHHFEQNILPENYRRYNEKYWDNRKLAPSCLLFYLGVDKKVSGLKHHNLFFDADFDKHTDAIYGDVKWPEDPLFYTCVPSKTDPSVAPEGKENIFILIPMAPGLLEDDKITDKYYDLVMQRLEKHCGENIKDHVIYKRSYGAKNFMADYHAFKGNAYGLANTLDQTAILKPKIKNGKLNNLMYTGQLTVPGPGVPPSLISGEIVAGEITKNLSTQLA</sequence>
<proteinExistence type="inferred from homology"/>
<dbReference type="NCBIfam" id="TIGR02734">
    <property type="entry name" value="crtI_fam"/>
    <property type="match status" value="1"/>
</dbReference>
<organism evidence="7 8">
    <name type="scientific">Marinigracilibium pacificum</name>
    <dbReference type="NCBI Taxonomy" id="2729599"/>
    <lineage>
        <taxon>Bacteria</taxon>
        <taxon>Pseudomonadati</taxon>
        <taxon>Bacteroidota</taxon>
        <taxon>Cytophagia</taxon>
        <taxon>Cytophagales</taxon>
        <taxon>Flammeovirgaceae</taxon>
        <taxon>Marinigracilibium</taxon>
    </lineage>
</organism>
<evidence type="ECO:0000259" key="6">
    <source>
        <dbReference type="Pfam" id="PF01593"/>
    </source>
</evidence>
<dbReference type="Gene3D" id="3.50.50.60">
    <property type="entry name" value="FAD/NAD(P)-binding domain"/>
    <property type="match status" value="2"/>
</dbReference>
<evidence type="ECO:0000256" key="3">
    <source>
        <dbReference type="ARBA" id="ARBA00022746"/>
    </source>
</evidence>
<comment type="similarity">
    <text evidence="2 5">Belongs to the carotenoid/retinoid oxidoreductase family.</text>
</comment>
<dbReference type="SUPFAM" id="SSF51905">
    <property type="entry name" value="FAD/NAD(P)-binding domain"/>
    <property type="match status" value="1"/>
</dbReference>
<evidence type="ECO:0000256" key="4">
    <source>
        <dbReference type="ARBA" id="ARBA00023002"/>
    </source>
</evidence>
<dbReference type="EMBL" id="JABBNU010000001">
    <property type="protein sequence ID" value="NMM46921.1"/>
    <property type="molecule type" value="Genomic_DNA"/>
</dbReference>
<dbReference type="GO" id="GO:0016117">
    <property type="term" value="P:carotenoid biosynthetic process"/>
    <property type="evidence" value="ECO:0007669"/>
    <property type="project" value="UniProtKB-KW"/>
</dbReference>
<evidence type="ECO:0000256" key="2">
    <source>
        <dbReference type="ARBA" id="ARBA00006046"/>
    </source>
</evidence>
<dbReference type="PROSITE" id="PS51257">
    <property type="entry name" value="PROKAR_LIPOPROTEIN"/>
    <property type="match status" value="1"/>
</dbReference>
<dbReference type="PANTHER" id="PTHR43734">
    <property type="entry name" value="PHYTOENE DESATURASE"/>
    <property type="match status" value="1"/>
</dbReference>
<comment type="caution">
    <text evidence="7">The sequence shown here is derived from an EMBL/GenBank/DDBJ whole genome shotgun (WGS) entry which is preliminary data.</text>
</comment>